<dbReference type="EMBL" id="CP058214">
    <property type="protein sequence ID" value="QPC41702.1"/>
    <property type="molecule type" value="Genomic_DNA"/>
</dbReference>
<protein>
    <submittedName>
        <fullName evidence="1">UPF0280 family protein</fullName>
    </submittedName>
</protein>
<accession>A0A7S8C1L7</accession>
<dbReference type="PIRSF" id="PIRSF006421">
    <property type="entry name" value="UCP006421"/>
    <property type="match status" value="1"/>
</dbReference>
<dbReference type="SUPFAM" id="SSF143631">
    <property type="entry name" value="ApbE-like"/>
    <property type="match status" value="1"/>
</dbReference>
<dbReference type="AlphaFoldDB" id="A0A7S8C1L7"/>
<dbReference type="RefSeq" id="WP_213162924.1">
    <property type="nucleotide sequence ID" value="NZ_CP058214.1"/>
</dbReference>
<dbReference type="NCBIfam" id="NF003322">
    <property type="entry name" value="PRK04334.1-2"/>
    <property type="match status" value="1"/>
</dbReference>
<proteinExistence type="predicted"/>
<dbReference type="Gene3D" id="3.10.520.10">
    <property type="entry name" value="ApbE-like domains"/>
    <property type="match status" value="1"/>
</dbReference>
<dbReference type="InterPro" id="IPR007183">
    <property type="entry name" value="UPF0280"/>
</dbReference>
<evidence type="ECO:0000313" key="1">
    <source>
        <dbReference type="EMBL" id="QPC41702.1"/>
    </source>
</evidence>
<organism evidence="1 2">
    <name type="scientific">Kaustia mangrovi</name>
    <dbReference type="NCBI Taxonomy" id="2593653"/>
    <lineage>
        <taxon>Bacteria</taxon>
        <taxon>Pseudomonadati</taxon>
        <taxon>Pseudomonadota</taxon>
        <taxon>Alphaproteobacteria</taxon>
        <taxon>Hyphomicrobiales</taxon>
        <taxon>Parvibaculaceae</taxon>
        <taxon>Kaustia</taxon>
    </lineage>
</organism>
<evidence type="ECO:0000313" key="2">
    <source>
        <dbReference type="Proteomes" id="UP000593594"/>
    </source>
</evidence>
<dbReference type="Proteomes" id="UP000593594">
    <property type="component" value="Chromosome"/>
</dbReference>
<sequence length="295" mass="30722">MTGPQAAMLGDGRRLHLQHGPIDLIVEAFGADAEVSRAYGQAVERFRTVLTGLVEELPRLRTACPPEGLGLEGPVARRMEAAVRPFADTHFVTPMAAVAGSVAEEVLAALVRDRTLRRAYVNNGGDIAIHLGDGERFEIGLVADPRLAALAGSARIAAADPVRGIATSGRHGRSLSLGIADAVTVLAERASMADTAATLIANAVDLPGHPAIARVPASEIDPDSDLGDRPVTADIGALPQSDIATALDRGAALAEHMRTRGLIHGAALMLCGEVCLCGLDRPSLPVHQSERLVHA</sequence>
<dbReference type="KEGG" id="kmn:HW532_02580"/>
<gene>
    <name evidence="1" type="ORF">HW532_02580</name>
</gene>
<dbReference type="InterPro" id="IPR003374">
    <property type="entry name" value="ApbE-like_sf"/>
</dbReference>
<keyword evidence="2" id="KW-1185">Reference proteome</keyword>
<reference evidence="1 2" key="1">
    <citation type="submission" date="2020-06" db="EMBL/GenBank/DDBJ databases">
        <title>Genome sequence of 2 isolates from Red Sea Mangroves.</title>
        <authorList>
            <person name="Sefrji F."/>
            <person name="Michoud G."/>
            <person name="Merlino G."/>
            <person name="Daffonchio D."/>
        </authorList>
    </citation>
    <scope>NUCLEOTIDE SEQUENCE [LARGE SCALE GENOMIC DNA]</scope>
    <source>
        <strain evidence="1 2">R1DC25</strain>
    </source>
</reference>
<name>A0A7S8C1L7_9HYPH</name>